<protein>
    <recommendedName>
        <fullName evidence="2">Rhamnogalacturonan lyase domain-containing protein</fullName>
    </recommendedName>
</protein>
<dbReference type="EMBL" id="DRGL01000016">
    <property type="protein sequence ID" value="HEA19932.1"/>
    <property type="molecule type" value="Genomic_DNA"/>
</dbReference>
<organism evidence="1">
    <name type="scientific">Pricia antarctica</name>
    <dbReference type="NCBI Taxonomy" id="641691"/>
    <lineage>
        <taxon>Bacteria</taxon>
        <taxon>Pseudomonadati</taxon>
        <taxon>Bacteroidota</taxon>
        <taxon>Flavobacteriia</taxon>
        <taxon>Flavobacteriales</taxon>
        <taxon>Flavobacteriaceae</taxon>
        <taxon>Pricia</taxon>
    </lineage>
</organism>
<sequence>MEFLNKIRRKTKGGLAVLIAGTVLGLGSMTYAKEIHTQDDVETHTELGKITGTIRYLGDVETWNDNPCSKKKQTERGQGLHHDHNACKRYRSLVVSEKKGLKWVVISIEGLTQKTTNPDEVFFDQVNEEFVPHVLAIEEKGYIVIQNSDNKVHNVYVRQDGKTLFNIEELLRNQKVKKRFDKEGIASITCKDFHLHMQSYIVVTPNKFFDVTDKSGYFEIGDLPSGNYNLKIWHERLGEKIIP</sequence>
<evidence type="ECO:0000313" key="1">
    <source>
        <dbReference type="EMBL" id="HEA19932.1"/>
    </source>
</evidence>
<proteinExistence type="predicted"/>
<accession>A0A831QN38</accession>
<dbReference type="InterPro" id="IPR008972">
    <property type="entry name" value="Cupredoxin"/>
</dbReference>
<gene>
    <name evidence="1" type="ORF">ENH87_03335</name>
</gene>
<comment type="caution">
    <text evidence="1">The sequence shown here is derived from an EMBL/GenBank/DDBJ whole genome shotgun (WGS) entry which is preliminary data.</text>
</comment>
<dbReference type="SUPFAM" id="SSF117074">
    <property type="entry name" value="Hypothetical protein PA1324"/>
    <property type="match status" value="1"/>
</dbReference>
<evidence type="ECO:0008006" key="2">
    <source>
        <dbReference type="Google" id="ProtNLM"/>
    </source>
</evidence>
<feature type="non-terminal residue" evidence="1">
    <location>
        <position position="243"/>
    </location>
</feature>
<reference evidence="1" key="1">
    <citation type="journal article" date="2020" name="mSystems">
        <title>Genome- and Community-Level Interaction Insights into Carbon Utilization and Element Cycling Functions of Hydrothermarchaeota in Hydrothermal Sediment.</title>
        <authorList>
            <person name="Zhou Z."/>
            <person name="Liu Y."/>
            <person name="Xu W."/>
            <person name="Pan J."/>
            <person name="Luo Z.H."/>
            <person name="Li M."/>
        </authorList>
    </citation>
    <scope>NUCLEOTIDE SEQUENCE [LARGE SCALE GENOMIC DNA]</scope>
    <source>
        <strain evidence="1">HyVt-345</strain>
    </source>
</reference>
<dbReference type="AlphaFoldDB" id="A0A831QN38"/>
<dbReference type="Gene3D" id="2.60.40.420">
    <property type="entry name" value="Cupredoxins - blue copper proteins"/>
    <property type="match status" value="1"/>
</dbReference>
<name>A0A831QN38_9FLAO</name>
<dbReference type="SUPFAM" id="SSF49503">
    <property type="entry name" value="Cupredoxins"/>
    <property type="match status" value="1"/>
</dbReference>
<dbReference type="Proteomes" id="UP000886191">
    <property type="component" value="Unassembled WGS sequence"/>
</dbReference>